<reference evidence="1 2" key="1">
    <citation type="submission" date="2020-08" db="EMBL/GenBank/DDBJ databases">
        <title>Genomic Encyclopedia of Type Strains, Phase IV (KMG-IV): sequencing the most valuable type-strain genomes for metagenomic binning, comparative biology and taxonomic classification.</title>
        <authorList>
            <person name="Goeker M."/>
        </authorList>
    </citation>
    <scope>NUCLEOTIDE SEQUENCE [LARGE SCALE GENOMIC DNA]</scope>
    <source>
        <strain evidence="1 2">DSM 44197</strain>
    </source>
</reference>
<keyword evidence="2" id="KW-1185">Reference proteome</keyword>
<comment type="caution">
    <text evidence="1">The sequence shown here is derived from an EMBL/GenBank/DDBJ whole genome shotgun (WGS) entry which is preliminary data.</text>
</comment>
<dbReference type="RefSeq" id="WP_182845236.1">
    <property type="nucleotide sequence ID" value="NZ_BAAALP010000036.1"/>
</dbReference>
<accession>A0A7W3LRN5</accession>
<name>A0A7W3LRN5_ACTNM</name>
<organism evidence="1 2">
    <name type="scientific">Actinomadura namibiensis</name>
    <dbReference type="NCBI Taxonomy" id="182080"/>
    <lineage>
        <taxon>Bacteria</taxon>
        <taxon>Bacillati</taxon>
        <taxon>Actinomycetota</taxon>
        <taxon>Actinomycetes</taxon>
        <taxon>Streptosporangiales</taxon>
        <taxon>Thermomonosporaceae</taxon>
        <taxon>Actinomadura</taxon>
    </lineage>
</organism>
<dbReference type="AlphaFoldDB" id="A0A7W3LRN5"/>
<protein>
    <submittedName>
        <fullName evidence="1">Uncharacterized protein</fullName>
    </submittedName>
</protein>
<gene>
    <name evidence="1" type="ORF">HNR61_004622</name>
</gene>
<sequence length="126" mass="13678">MFHEVGRLWASRLDEPFPEVPGEVEGELVRLDTTVAGCVSTYLHGGGAIDSGRQNAIRSCHAELAGQVARLGYPSPHCTAFGYFLQRHKTSELIINDTPAQPLPPEELGSSRMHADRQVSAALAVR</sequence>
<evidence type="ECO:0000313" key="2">
    <source>
        <dbReference type="Proteomes" id="UP000572680"/>
    </source>
</evidence>
<proteinExistence type="predicted"/>
<dbReference type="EMBL" id="JACJIA010000006">
    <property type="protein sequence ID" value="MBA8952972.1"/>
    <property type="molecule type" value="Genomic_DNA"/>
</dbReference>
<dbReference type="Proteomes" id="UP000572680">
    <property type="component" value="Unassembled WGS sequence"/>
</dbReference>
<evidence type="ECO:0000313" key="1">
    <source>
        <dbReference type="EMBL" id="MBA8952972.1"/>
    </source>
</evidence>